<reference evidence="1" key="2">
    <citation type="journal article" date="2015" name="Fish Shellfish Immunol.">
        <title>Early steps in the European eel (Anguilla anguilla)-Vibrio vulnificus interaction in the gills: Role of the RtxA13 toxin.</title>
        <authorList>
            <person name="Callol A."/>
            <person name="Pajuelo D."/>
            <person name="Ebbesson L."/>
            <person name="Teles M."/>
            <person name="MacKenzie S."/>
            <person name="Amaro C."/>
        </authorList>
    </citation>
    <scope>NUCLEOTIDE SEQUENCE</scope>
</reference>
<evidence type="ECO:0000313" key="1">
    <source>
        <dbReference type="EMBL" id="JAH27218.1"/>
    </source>
</evidence>
<accession>A0A0E9RFU2</accession>
<proteinExistence type="predicted"/>
<name>A0A0E9RFU2_ANGAN</name>
<organism evidence="1">
    <name type="scientific">Anguilla anguilla</name>
    <name type="common">European freshwater eel</name>
    <name type="synonym">Muraena anguilla</name>
    <dbReference type="NCBI Taxonomy" id="7936"/>
    <lineage>
        <taxon>Eukaryota</taxon>
        <taxon>Metazoa</taxon>
        <taxon>Chordata</taxon>
        <taxon>Craniata</taxon>
        <taxon>Vertebrata</taxon>
        <taxon>Euteleostomi</taxon>
        <taxon>Actinopterygii</taxon>
        <taxon>Neopterygii</taxon>
        <taxon>Teleostei</taxon>
        <taxon>Anguilliformes</taxon>
        <taxon>Anguillidae</taxon>
        <taxon>Anguilla</taxon>
    </lineage>
</organism>
<protein>
    <submittedName>
        <fullName evidence="1">Uncharacterized protein</fullName>
    </submittedName>
</protein>
<reference evidence="1" key="1">
    <citation type="submission" date="2014-11" db="EMBL/GenBank/DDBJ databases">
        <authorList>
            <person name="Amaro Gonzalez C."/>
        </authorList>
    </citation>
    <scope>NUCLEOTIDE SEQUENCE</scope>
</reference>
<dbReference type="EMBL" id="GBXM01081359">
    <property type="protein sequence ID" value="JAH27218.1"/>
    <property type="molecule type" value="Transcribed_RNA"/>
</dbReference>
<dbReference type="AlphaFoldDB" id="A0A0E9RFU2"/>
<sequence length="50" mass="5897">MCMATDKKVMLKMYYCSAKRRGEKFWVHLNYVLVHLNEKVSRTSATNVKS</sequence>